<keyword evidence="2" id="KW-1185">Reference proteome</keyword>
<proteinExistence type="predicted"/>
<accession>A0A9P6CZE8</accession>
<gene>
    <name evidence="1" type="ORF">BDN70DRAFT_933441</name>
</gene>
<dbReference type="AlphaFoldDB" id="A0A9P6CZE8"/>
<comment type="caution">
    <text evidence="1">The sequence shown here is derived from an EMBL/GenBank/DDBJ whole genome shotgun (WGS) entry which is preliminary data.</text>
</comment>
<sequence>MNDESDPNSYYFSNRKYLPIQIPGMGPFMKQWDALYAKENQSQEEDGCDINSWIINPCYEYDFDDGFMPYVIVYFYHCSFDDGANLPRQFYATHIRHGQFEYASYPALVKLVDHRTHPLEVWHHKCGWWQPLDPVLGYQHPDRKHGWNENTFIIIRYADHPCNVNTTGFAELVLELDFRSGHGNDPTSLVPDDMCPADVNGVLIEDYWLSRSSDENVTTNHETNICGHIATSATIAPSNESILGMNEDQEEAFFTGQTAEALGYSSDSEEPSNIYLYWDRL</sequence>
<protein>
    <submittedName>
        <fullName evidence="1">Uncharacterized protein</fullName>
    </submittedName>
</protein>
<dbReference type="Proteomes" id="UP000807469">
    <property type="component" value="Unassembled WGS sequence"/>
</dbReference>
<dbReference type="EMBL" id="MU155236">
    <property type="protein sequence ID" value="KAF9478345.1"/>
    <property type="molecule type" value="Genomic_DNA"/>
</dbReference>
<name>A0A9P6CZE8_9AGAR</name>
<evidence type="ECO:0000313" key="1">
    <source>
        <dbReference type="EMBL" id="KAF9478345.1"/>
    </source>
</evidence>
<organism evidence="1 2">
    <name type="scientific">Pholiota conissans</name>
    <dbReference type="NCBI Taxonomy" id="109636"/>
    <lineage>
        <taxon>Eukaryota</taxon>
        <taxon>Fungi</taxon>
        <taxon>Dikarya</taxon>
        <taxon>Basidiomycota</taxon>
        <taxon>Agaricomycotina</taxon>
        <taxon>Agaricomycetes</taxon>
        <taxon>Agaricomycetidae</taxon>
        <taxon>Agaricales</taxon>
        <taxon>Agaricineae</taxon>
        <taxon>Strophariaceae</taxon>
        <taxon>Pholiota</taxon>
    </lineage>
</organism>
<evidence type="ECO:0000313" key="2">
    <source>
        <dbReference type="Proteomes" id="UP000807469"/>
    </source>
</evidence>
<reference evidence="1" key="1">
    <citation type="submission" date="2020-11" db="EMBL/GenBank/DDBJ databases">
        <authorList>
            <consortium name="DOE Joint Genome Institute"/>
            <person name="Ahrendt S."/>
            <person name="Riley R."/>
            <person name="Andreopoulos W."/>
            <person name="Labutti K."/>
            <person name="Pangilinan J."/>
            <person name="Ruiz-Duenas F.J."/>
            <person name="Barrasa J.M."/>
            <person name="Sanchez-Garcia M."/>
            <person name="Camarero S."/>
            <person name="Miyauchi S."/>
            <person name="Serrano A."/>
            <person name="Linde D."/>
            <person name="Babiker R."/>
            <person name="Drula E."/>
            <person name="Ayuso-Fernandez I."/>
            <person name="Pacheco R."/>
            <person name="Padilla G."/>
            <person name="Ferreira P."/>
            <person name="Barriuso J."/>
            <person name="Kellner H."/>
            <person name="Castanera R."/>
            <person name="Alfaro M."/>
            <person name="Ramirez L."/>
            <person name="Pisabarro A.G."/>
            <person name="Kuo A."/>
            <person name="Tritt A."/>
            <person name="Lipzen A."/>
            <person name="He G."/>
            <person name="Yan M."/>
            <person name="Ng V."/>
            <person name="Cullen D."/>
            <person name="Martin F."/>
            <person name="Rosso M.-N."/>
            <person name="Henrissat B."/>
            <person name="Hibbett D."/>
            <person name="Martinez A.T."/>
            <person name="Grigoriev I.V."/>
        </authorList>
    </citation>
    <scope>NUCLEOTIDE SEQUENCE</scope>
    <source>
        <strain evidence="1">CIRM-BRFM 674</strain>
    </source>
</reference>